<accession>A0ABN2RHC5</accession>
<dbReference type="EMBL" id="BAAAQM010000014">
    <property type="protein sequence ID" value="GAA1969204.1"/>
    <property type="molecule type" value="Genomic_DNA"/>
</dbReference>
<evidence type="ECO:0000313" key="1">
    <source>
        <dbReference type="EMBL" id="GAA1969204.1"/>
    </source>
</evidence>
<sequence>MTRPGDIVERADATGRLVMVVSNWAHIQAETGRVLACPFIAGDLRDDSAFVVQIPAPEGIVLPELVHWLPTSALGRYLGTADAAKVAETAKLVTALIAP</sequence>
<gene>
    <name evidence="1" type="ORF">GCM10009838_29860</name>
</gene>
<organism evidence="1 2">
    <name type="scientific">Catenulispora subtropica</name>
    <dbReference type="NCBI Taxonomy" id="450798"/>
    <lineage>
        <taxon>Bacteria</taxon>
        <taxon>Bacillati</taxon>
        <taxon>Actinomycetota</taxon>
        <taxon>Actinomycetes</taxon>
        <taxon>Catenulisporales</taxon>
        <taxon>Catenulisporaceae</taxon>
        <taxon>Catenulispora</taxon>
    </lineage>
</organism>
<keyword evidence="2" id="KW-1185">Reference proteome</keyword>
<evidence type="ECO:0008006" key="3">
    <source>
        <dbReference type="Google" id="ProtNLM"/>
    </source>
</evidence>
<comment type="caution">
    <text evidence="1">The sequence shown here is derived from an EMBL/GenBank/DDBJ whole genome shotgun (WGS) entry which is preliminary data.</text>
</comment>
<evidence type="ECO:0000313" key="2">
    <source>
        <dbReference type="Proteomes" id="UP001499854"/>
    </source>
</evidence>
<name>A0ABN2RHC5_9ACTN</name>
<dbReference type="Proteomes" id="UP001499854">
    <property type="component" value="Unassembled WGS sequence"/>
</dbReference>
<proteinExistence type="predicted"/>
<protein>
    <recommendedName>
        <fullName evidence="3">Transcriptional modulator of MazE/toxin, MazF</fullName>
    </recommendedName>
</protein>
<reference evidence="1 2" key="1">
    <citation type="journal article" date="2019" name="Int. J. Syst. Evol. Microbiol.">
        <title>The Global Catalogue of Microorganisms (GCM) 10K type strain sequencing project: providing services to taxonomists for standard genome sequencing and annotation.</title>
        <authorList>
            <consortium name="The Broad Institute Genomics Platform"/>
            <consortium name="The Broad Institute Genome Sequencing Center for Infectious Disease"/>
            <person name="Wu L."/>
            <person name="Ma J."/>
        </authorList>
    </citation>
    <scope>NUCLEOTIDE SEQUENCE [LARGE SCALE GENOMIC DNA]</scope>
    <source>
        <strain evidence="1 2">JCM 16013</strain>
    </source>
</reference>